<dbReference type="AlphaFoldDB" id="A0A8K1G1U5"/>
<dbReference type="Proteomes" id="UP000796761">
    <property type="component" value="Unassembled WGS sequence"/>
</dbReference>
<evidence type="ECO:0000313" key="3">
    <source>
        <dbReference type="Proteomes" id="UP000796761"/>
    </source>
</evidence>
<evidence type="ECO:0000313" key="2">
    <source>
        <dbReference type="EMBL" id="TRZ10152.1"/>
    </source>
</evidence>
<accession>A0A8K1G1U5</accession>
<dbReference type="OrthoDB" id="411173at2759"/>
<gene>
    <name evidence="2" type="ORF">HGM15179_016954</name>
</gene>
<keyword evidence="3" id="KW-1185">Reference proteome</keyword>
<evidence type="ECO:0000259" key="1">
    <source>
        <dbReference type="Pfam" id="PF00078"/>
    </source>
</evidence>
<proteinExistence type="predicted"/>
<name>A0A8K1G1U5_9PASS</name>
<reference evidence="2" key="1">
    <citation type="submission" date="2019-04" db="EMBL/GenBank/DDBJ databases">
        <title>Genome assembly of Zosterops borbonicus 15179.</title>
        <authorList>
            <person name="Leroy T."/>
            <person name="Anselmetti Y."/>
            <person name="Tilak M.-K."/>
            <person name="Nabholz B."/>
        </authorList>
    </citation>
    <scope>NUCLEOTIDE SEQUENCE</scope>
    <source>
        <strain evidence="2">HGM_15179</strain>
        <tissue evidence="2">Muscle</tissue>
    </source>
</reference>
<sequence length="139" mass="15047">MFGGWMLCEHPAGQTHQHWLMSQATVNGVTSDWGPVTGGALQGSILSPVLFNIFINGLDAGLEEILSKSADNTKLGGAVDSLEIKEALQRDVDKLGDLVITNQLKFSKEKCQILHIPDKVLPSDDGLMQRIYGQAATFP</sequence>
<dbReference type="Pfam" id="PF00078">
    <property type="entry name" value="RVT_1"/>
    <property type="match status" value="1"/>
</dbReference>
<dbReference type="InterPro" id="IPR000477">
    <property type="entry name" value="RT_dom"/>
</dbReference>
<feature type="domain" description="Reverse transcriptase" evidence="1">
    <location>
        <begin position="17"/>
        <end position="115"/>
    </location>
</feature>
<protein>
    <recommendedName>
        <fullName evidence="1">Reverse transcriptase domain-containing protein</fullName>
    </recommendedName>
</protein>
<dbReference type="PANTHER" id="PTHR33332">
    <property type="entry name" value="REVERSE TRANSCRIPTASE DOMAIN-CONTAINING PROTEIN"/>
    <property type="match status" value="1"/>
</dbReference>
<dbReference type="EMBL" id="SWJQ01000927">
    <property type="protein sequence ID" value="TRZ10152.1"/>
    <property type="molecule type" value="Genomic_DNA"/>
</dbReference>
<organism evidence="2 3">
    <name type="scientific">Zosterops borbonicus</name>
    <dbReference type="NCBI Taxonomy" id="364589"/>
    <lineage>
        <taxon>Eukaryota</taxon>
        <taxon>Metazoa</taxon>
        <taxon>Chordata</taxon>
        <taxon>Craniata</taxon>
        <taxon>Vertebrata</taxon>
        <taxon>Euteleostomi</taxon>
        <taxon>Archelosauria</taxon>
        <taxon>Archosauria</taxon>
        <taxon>Dinosauria</taxon>
        <taxon>Saurischia</taxon>
        <taxon>Theropoda</taxon>
        <taxon>Coelurosauria</taxon>
        <taxon>Aves</taxon>
        <taxon>Neognathae</taxon>
        <taxon>Neoaves</taxon>
        <taxon>Telluraves</taxon>
        <taxon>Australaves</taxon>
        <taxon>Passeriformes</taxon>
        <taxon>Sylvioidea</taxon>
        <taxon>Zosteropidae</taxon>
        <taxon>Zosterops</taxon>
    </lineage>
</organism>
<comment type="caution">
    <text evidence="2">The sequence shown here is derived from an EMBL/GenBank/DDBJ whole genome shotgun (WGS) entry which is preliminary data.</text>
</comment>